<comment type="caution">
    <text evidence="1">The sequence shown here is derived from an EMBL/GenBank/DDBJ whole genome shotgun (WGS) entry which is preliminary data.</text>
</comment>
<gene>
    <name evidence="1" type="ORF">Vadar_006323</name>
</gene>
<protein>
    <submittedName>
        <fullName evidence="1">Uncharacterized protein</fullName>
    </submittedName>
</protein>
<dbReference type="EMBL" id="CM037156">
    <property type="protein sequence ID" value="KAH7836842.1"/>
    <property type="molecule type" value="Genomic_DNA"/>
</dbReference>
<evidence type="ECO:0000313" key="2">
    <source>
        <dbReference type="Proteomes" id="UP000828048"/>
    </source>
</evidence>
<organism evidence="1 2">
    <name type="scientific">Vaccinium darrowii</name>
    <dbReference type="NCBI Taxonomy" id="229202"/>
    <lineage>
        <taxon>Eukaryota</taxon>
        <taxon>Viridiplantae</taxon>
        <taxon>Streptophyta</taxon>
        <taxon>Embryophyta</taxon>
        <taxon>Tracheophyta</taxon>
        <taxon>Spermatophyta</taxon>
        <taxon>Magnoliopsida</taxon>
        <taxon>eudicotyledons</taxon>
        <taxon>Gunneridae</taxon>
        <taxon>Pentapetalae</taxon>
        <taxon>asterids</taxon>
        <taxon>Ericales</taxon>
        <taxon>Ericaceae</taxon>
        <taxon>Vaccinioideae</taxon>
        <taxon>Vaccinieae</taxon>
        <taxon>Vaccinium</taxon>
    </lineage>
</organism>
<proteinExistence type="predicted"/>
<reference evidence="1 2" key="1">
    <citation type="journal article" date="2021" name="Hortic Res">
        <title>High-quality reference genome and annotation aids understanding of berry development for evergreen blueberry (Vaccinium darrowii).</title>
        <authorList>
            <person name="Yu J."/>
            <person name="Hulse-Kemp A.M."/>
            <person name="Babiker E."/>
            <person name="Staton M."/>
        </authorList>
    </citation>
    <scope>NUCLEOTIDE SEQUENCE [LARGE SCALE GENOMIC DNA]</scope>
    <source>
        <strain evidence="2">cv. NJ 8807/NJ 8810</strain>
        <tissue evidence="1">Young leaf</tissue>
    </source>
</reference>
<accession>A0ACB7X7X9</accession>
<evidence type="ECO:0000313" key="1">
    <source>
        <dbReference type="EMBL" id="KAH7836842.1"/>
    </source>
</evidence>
<name>A0ACB7X7X9_9ERIC</name>
<keyword evidence="2" id="KW-1185">Reference proteome</keyword>
<sequence>MSRHRRQASHVLQPEIISSDELVGITDFNKAVGAGVSGQDAAGGIAGSGSSSTDKSTVPPPNKQDSPVAPGKKPPAGKSSAT</sequence>
<dbReference type="Proteomes" id="UP000828048">
    <property type="component" value="Chromosome 6"/>
</dbReference>